<feature type="transmembrane region" description="Helical" evidence="1">
    <location>
        <begin position="83"/>
        <end position="101"/>
    </location>
</feature>
<name>A9WS77_RENSM</name>
<gene>
    <name evidence="2" type="ordered locus">RSal33209_2480</name>
</gene>
<accession>A9WS77</accession>
<dbReference type="STRING" id="288705.RSal33209_2480"/>
<sequence>MFGGMMSQQNQPWDQQPYGTAQQVYAAPHPADTTLPPPASLLRWFSSTAAAGIVVALLWWCAAPGGAFYGKGADALTWLPRDLVLAGLTLVAGIITGALLIPQRHRNGAWLSAVVTILGCAVGAVIAWQLGTFAGVLWGPDTSSAAAESVAFSLRSLGVLALWPFACAMVFFVANLASLLRSPVGGKG</sequence>
<evidence type="ECO:0000313" key="3">
    <source>
        <dbReference type="Proteomes" id="UP000002007"/>
    </source>
</evidence>
<feature type="transmembrane region" description="Helical" evidence="1">
    <location>
        <begin position="113"/>
        <end position="138"/>
    </location>
</feature>
<reference evidence="3" key="1">
    <citation type="journal article" date="2008" name="J. Bacteriol.">
        <title>Genome sequence of the fish pathogen Renibacterium salmoninarum suggests reductive evolution away from an environmental Arthrobacter ancestor.</title>
        <authorList>
            <person name="Wiens G.D."/>
            <person name="Rockey D.D."/>
            <person name="Wu Z."/>
            <person name="Chang J."/>
            <person name="Levy R."/>
            <person name="Crane S."/>
            <person name="Chen D.S."/>
            <person name="Capri G.R."/>
            <person name="Burnett J.R."/>
            <person name="Sudheesh P.S."/>
            <person name="Schipma M.J."/>
            <person name="Burd H."/>
            <person name="Bhattacharyya A."/>
            <person name="Rhodes L.D."/>
            <person name="Kaul R."/>
            <person name="Strom M.S."/>
        </authorList>
    </citation>
    <scope>NUCLEOTIDE SEQUENCE [LARGE SCALE GENOMIC DNA]</scope>
    <source>
        <strain evidence="3">ATCC 33209 / DSM 20767 / JCM 11484 / NBRC 15589 / NCIMB 2235</strain>
    </source>
</reference>
<protein>
    <submittedName>
        <fullName evidence="2">Uncharacterized protein</fullName>
    </submittedName>
</protein>
<feature type="transmembrane region" description="Helical" evidence="1">
    <location>
        <begin position="158"/>
        <end position="180"/>
    </location>
</feature>
<keyword evidence="1" id="KW-0472">Membrane</keyword>
<keyword evidence="3" id="KW-1185">Reference proteome</keyword>
<keyword evidence="1" id="KW-1133">Transmembrane helix</keyword>
<proteinExistence type="predicted"/>
<dbReference type="KEGG" id="rsa:RSal33209_2480"/>
<dbReference type="EMBL" id="CP000910">
    <property type="protein sequence ID" value="ABY24206.1"/>
    <property type="molecule type" value="Genomic_DNA"/>
</dbReference>
<dbReference type="eggNOG" id="ENOG5031VIF">
    <property type="taxonomic scope" value="Bacteria"/>
</dbReference>
<keyword evidence="1" id="KW-0812">Transmembrane</keyword>
<dbReference type="HOGENOM" id="CLU_1440004_0_0_11"/>
<evidence type="ECO:0000313" key="2">
    <source>
        <dbReference type="EMBL" id="ABY24206.1"/>
    </source>
</evidence>
<feature type="transmembrane region" description="Helical" evidence="1">
    <location>
        <begin position="44"/>
        <end position="63"/>
    </location>
</feature>
<organism evidence="2 3">
    <name type="scientific">Renibacterium salmoninarum (strain ATCC 33209 / DSM 20767 / JCM 11484 / NBRC 15589 / NCIMB 2235)</name>
    <dbReference type="NCBI Taxonomy" id="288705"/>
    <lineage>
        <taxon>Bacteria</taxon>
        <taxon>Bacillati</taxon>
        <taxon>Actinomycetota</taxon>
        <taxon>Actinomycetes</taxon>
        <taxon>Micrococcales</taxon>
        <taxon>Micrococcaceae</taxon>
        <taxon>Renibacterium</taxon>
    </lineage>
</organism>
<dbReference type="Proteomes" id="UP000002007">
    <property type="component" value="Chromosome"/>
</dbReference>
<dbReference type="AlphaFoldDB" id="A9WS77"/>
<evidence type="ECO:0000256" key="1">
    <source>
        <dbReference type="SAM" id="Phobius"/>
    </source>
</evidence>